<gene>
    <name evidence="3" type="ORF">PGQ11_006562</name>
</gene>
<protein>
    <submittedName>
        <fullName evidence="3">Uncharacterized protein</fullName>
    </submittedName>
</protein>
<feature type="region of interest" description="Disordered" evidence="1">
    <location>
        <begin position="98"/>
        <end position="123"/>
    </location>
</feature>
<dbReference type="Proteomes" id="UP001390339">
    <property type="component" value="Unassembled WGS sequence"/>
</dbReference>
<feature type="region of interest" description="Disordered" evidence="1">
    <location>
        <begin position="1"/>
        <end position="43"/>
    </location>
</feature>
<feature type="transmembrane region" description="Helical" evidence="2">
    <location>
        <begin position="258"/>
        <end position="276"/>
    </location>
</feature>
<organism evidence="3 4">
    <name type="scientific">Apiospora arundinis</name>
    <dbReference type="NCBI Taxonomy" id="335852"/>
    <lineage>
        <taxon>Eukaryota</taxon>
        <taxon>Fungi</taxon>
        <taxon>Dikarya</taxon>
        <taxon>Ascomycota</taxon>
        <taxon>Pezizomycotina</taxon>
        <taxon>Sordariomycetes</taxon>
        <taxon>Xylariomycetidae</taxon>
        <taxon>Amphisphaeriales</taxon>
        <taxon>Apiosporaceae</taxon>
        <taxon>Apiospora</taxon>
    </lineage>
</organism>
<sequence length="315" mass="34021">MDALLEHLNNGVPEESSSEDGPEGRRAPRTQLEATMGSLKSTGDALKDIEARLSEEASIRAGSCDPSRLPEITRTCLGCLQSSRLHLEASIYALQRQFSTRPTRPRSEPMSVPPPGSSTAEKGAADPLLVRGMATSFVAEPEVVNWRERHSIPVDSGSVGKGCPKPHTQPQRPASPSHHQRLGMNIIVGITGSMILVFLFLYPSTQARLAQALQISYPFEVTRSRVFAAVVLIVATFSYCLLGVGFYFLHIHESLQQLIASAILSAGGAIVTSIALGSPQTLLFYLSLYLPLITLVTALPSMLIVYQRNGITKTG</sequence>
<reference evidence="3 4" key="1">
    <citation type="journal article" date="2024" name="IMA Fungus">
        <title>Apiospora arundinis, a panoply of carbohydrate-active enzymes and secondary metabolites.</title>
        <authorList>
            <person name="Sorensen T."/>
            <person name="Petersen C."/>
            <person name="Muurmann A.T."/>
            <person name="Christiansen J.V."/>
            <person name="Brundto M.L."/>
            <person name="Overgaard C.K."/>
            <person name="Boysen A.T."/>
            <person name="Wollenberg R.D."/>
            <person name="Larsen T.O."/>
            <person name="Sorensen J.L."/>
            <person name="Nielsen K.L."/>
            <person name="Sondergaard T.E."/>
        </authorList>
    </citation>
    <scope>NUCLEOTIDE SEQUENCE [LARGE SCALE GENOMIC DNA]</scope>
    <source>
        <strain evidence="3 4">AAU 773</strain>
    </source>
</reference>
<proteinExistence type="predicted"/>
<feature type="transmembrane region" description="Helical" evidence="2">
    <location>
        <begin position="226"/>
        <end position="249"/>
    </location>
</feature>
<feature type="transmembrane region" description="Helical" evidence="2">
    <location>
        <begin position="182"/>
        <end position="202"/>
    </location>
</feature>
<accession>A0ABR2ITP4</accession>
<evidence type="ECO:0000256" key="1">
    <source>
        <dbReference type="SAM" id="MobiDB-lite"/>
    </source>
</evidence>
<feature type="region of interest" description="Disordered" evidence="1">
    <location>
        <begin position="152"/>
        <end position="179"/>
    </location>
</feature>
<keyword evidence="2" id="KW-0472">Membrane</keyword>
<comment type="caution">
    <text evidence="3">The sequence shown here is derived from an EMBL/GenBank/DDBJ whole genome shotgun (WGS) entry which is preliminary data.</text>
</comment>
<feature type="transmembrane region" description="Helical" evidence="2">
    <location>
        <begin position="282"/>
        <end position="306"/>
    </location>
</feature>
<dbReference type="EMBL" id="JAPCWZ010000004">
    <property type="protein sequence ID" value="KAK8867984.1"/>
    <property type="molecule type" value="Genomic_DNA"/>
</dbReference>
<keyword evidence="2" id="KW-1133">Transmembrane helix</keyword>
<keyword evidence="2" id="KW-0812">Transmembrane</keyword>
<name>A0ABR2ITP4_9PEZI</name>
<evidence type="ECO:0000313" key="3">
    <source>
        <dbReference type="EMBL" id="KAK8867984.1"/>
    </source>
</evidence>
<keyword evidence="4" id="KW-1185">Reference proteome</keyword>
<evidence type="ECO:0000313" key="4">
    <source>
        <dbReference type="Proteomes" id="UP001390339"/>
    </source>
</evidence>
<evidence type="ECO:0000256" key="2">
    <source>
        <dbReference type="SAM" id="Phobius"/>
    </source>
</evidence>